<dbReference type="HOGENOM" id="CLU_1398183_0_0_1"/>
<reference evidence="2" key="3">
    <citation type="submission" date="2015-04" db="UniProtKB">
        <authorList>
            <consortium name="EnsemblPlants"/>
        </authorList>
    </citation>
    <scope>IDENTIFICATION</scope>
</reference>
<dbReference type="AlphaFoldDB" id="A0A0D9XHI7"/>
<dbReference type="Proteomes" id="UP000032180">
    <property type="component" value="Chromosome 10"/>
</dbReference>
<dbReference type="EnsemblPlants" id="LPERR10G01020.1">
    <property type="protein sequence ID" value="LPERR10G01020.1"/>
    <property type="gene ID" value="LPERR10G01020"/>
</dbReference>
<feature type="region of interest" description="Disordered" evidence="1">
    <location>
        <begin position="116"/>
        <end position="143"/>
    </location>
</feature>
<dbReference type="Gramene" id="LPERR10G01020.1">
    <property type="protein sequence ID" value="LPERR10G01020.1"/>
    <property type="gene ID" value="LPERR10G01020"/>
</dbReference>
<keyword evidence="3" id="KW-1185">Reference proteome</keyword>
<evidence type="ECO:0000313" key="2">
    <source>
        <dbReference type="EnsemblPlants" id="LPERR10G01020.1"/>
    </source>
</evidence>
<evidence type="ECO:0000256" key="1">
    <source>
        <dbReference type="SAM" id="MobiDB-lite"/>
    </source>
</evidence>
<sequence>MCHQDVIRVESLGSPSATPPAASLSRSNFDGAVVELTWEVDFSDFDLQRHRVHAPESVDFLRSPSISSPRATSVCAPRRLPPRSTSLGSGGDVLTRGGRWRRRCGTVLASWGWTARGPSDESRQAASVDASIPTHGGGQRPRTIGAAVKEGGSRRQLAPARLRACSGKEGKAKRHQQRPGVDVVPLGTIKIPIFN</sequence>
<feature type="region of interest" description="Disordered" evidence="1">
    <location>
        <begin position="69"/>
        <end position="93"/>
    </location>
</feature>
<accession>A0A0D9XHI7</accession>
<reference evidence="2 3" key="1">
    <citation type="submission" date="2012-08" db="EMBL/GenBank/DDBJ databases">
        <title>Oryza genome evolution.</title>
        <authorList>
            <person name="Wing R.A."/>
        </authorList>
    </citation>
    <scope>NUCLEOTIDE SEQUENCE</scope>
</reference>
<protein>
    <submittedName>
        <fullName evidence="2">Uncharacterized protein</fullName>
    </submittedName>
</protein>
<reference evidence="3" key="2">
    <citation type="submission" date="2013-12" db="EMBL/GenBank/DDBJ databases">
        <authorList>
            <person name="Yu Y."/>
            <person name="Lee S."/>
            <person name="de Baynast K."/>
            <person name="Wissotski M."/>
            <person name="Liu L."/>
            <person name="Talag J."/>
            <person name="Goicoechea J."/>
            <person name="Angelova A."/>
            <person name="Jetty R."/>
            <person name="Kudrna D."/>
            <person name="Golser W."/>
            <person name="Rivera L."/>
            <person name="Zhang J."/>
            <person name="Wing R."/>
        </authorList>
    </citation>
    <scope>NUCLEOTIDE SEQUENCE</scope>
</reference>
<evidence type="ECO:0000313" key="3">
    <source>
        <dbReference type="Proteomes" id="UP000032180"/>
    </source>
</evidence>
<name>A0A0D9XHI7_9ORYZ</name>
<organism evidence="2 3">
    <name type="scientific">Leersia perrieri</name>
    <dbReference type="NCBI Taxonomy" id="77586"/>
    <lineage>
        <taxon>Eukaryota</taxon>
        <taxon>Viridiplantae</taxon>
        <taxon>Streptophyta</taxon>
        <taxon>Embryophyta</taxon>
        <taxon>Tracheophyta</taxon>
        <taxon>Spermatophyta</taxon>
        <taxon>Magnoliopsida</taxon>
        <taxon>Liliopsida</taxon>
        <taxon>Poales</taxon>
        <taxon>Poaceae</taxon>
        <taxon>BOP clade</taxon>
        <taxon>Oryzoideae</taxon>
        <taxon>Oryzeae</taxon>
        <taxon>Oryzinae</taxon>
        <taxon>Leersia</taxon>
    </lineage>
</organism>
<proteinExistence type="predicted"/>